<protein>
    <submittedName>
        <fullName evidence="2">Uncharacterized protein</fullName>
    </submittedName>
</protein>
<feature type="compositionally biased region" description="Polar residues" evidence="1">
    <location>
        <begin position="18"/>
        <end position="27"/>
    </location>
</feature>
<reference evidence="2 3" key="1">
    <citation type="journal article" date="2023" name="Plants (Basel)">
        <title>Bridging the Gap: Combining Genomics and Transcriptomics Approaches to Understand Stylosanthes scabra, an Orphan Legume from the Brazilian Caatinga.</title>
        <authorList>
            <person name="Ferreira-Neto J.R.C."/>
            <person name="da Silva M.D."/>
            <person name="Binneck E."/>
            <person name="de Melo N.F."/>
            <person name="da Silva R.H."/>
            <person name="de Melo A.L.T.M."/>
            <person name="Pandolfi V."/>
            <person name="Bustamante F.O."/>
            <person name="Brasileiro-Vidal A.C."/>
            <person name="Benko-Iseppon A.M."/>
        </authorList>
    </citation>
    <scope>NUCLEOTIDE SEQUENCE [LARGE SCALE GENOMIC DNA]</scope>
    <source>
        <tissue evidence="2">Leaves</tissue>
    </source>
</reference>
<evidence type="ECO:0000313" key="3">
    <source>
        <dbReference type="Proteomes" id="UP001341840"/>
    </source>
</evidence>
<feature type="compositionally biased region" description="Basic residues" evidence="1">
    <location>
        <begin position="154"/>
        <end position="168"/>
    </location>
</feature>
<organism evidence="2 3">
    <name type="scientific">Stylosanthes scabra</name>
    <dbReference type="NCBI Taxonomy" id="79078"/>
    <lineage>
        <taxon>Eukaryota</taxon>
        <taxon>Viridiplantae</taxon>
        <taxon>Streptophyta</taxon>
        <taxon>Embryophyta</taxon>
        <taxon>Tracheophyta</taxon>
        <taxon>Spermatophyta</taxon>
        <taxon>Magnoliopsida</taxon>
        <taxon>eudicotyledons</taxon>
        <taxon>Gunneridae</taxon>
        <taxon>Pentapetalae</taxon>
        <taxon>rosids</taxon>
        <taxon>fabids</taxon>
        <taxon>Fabales</taxon>
        <taxon>Fabaceae</taxon>
        <taxon>Papilionoideae</taxon>
        <taxon>50 kb inversion clade</taxon>
        <taxon>dalbergioids sensu lato</taxon>
        <taxon>Dalbergieae</taxon>
        <taxon>Pterocarpus clade</taxon>
        <taxon>Stylosanthes</taxon>
    </lineage>
</organism>
<name>A0ABU6SBI6_9FABA</name>
<evidence type="ECO:0000256" key="1">
    <source>
        <dbReference type="SAM" id="MobiDB-lite"/>
    </source>
</evidence>
<feature type="region of interest" description="Disordered" evidence="1">
    <location>
        <begin position="1"/>
        <end position="27"/>
    </location>
</feature>
<feature type="region of interest" description="Disordered" evidence="1">
    <location>
        <begin position="96"/>
        <end position="168"/>
    </location>
</feature>
<dbReference type="EMBL" id="JASCZI010060521">
    <property type="protein sequence ID" value="MED6133355.1"/>
    <property type="molecule type" value="Genomic_DNA"/>
</dbReference>
<accession>A0ABU6SBI6</accession>
<gene>
    <name evidence="2" type="ORF">PIB30_027521</name>
</gene>
<evidence type="ECO:0000313" key="2">
    <source>
        <dbReference type="EMBL" id="MED6133355.1"/>
    </source>
</evidence>
<keyword evidence="3" id="KW-1185">Reference proteome</keyword>
<dbReference type="Proteomes" id="UP001341840">
    <property type="component" value="Unassembled WGS sequence"/>
</dbReference>
<comment type="caution">
    <text evidence="2">The sequence shown here is derived from an EMBL/GenBank/DDBJ whole genome shotgun (WGS) entry which is preliminary data.</text>
</comment>
<sequence length="168" mass="18390">MPTMITERKTKQKAVLSSIKSGSSGTPKFSLMPMPCVSLLQTYIRSENQIKSSAEYNNLEVRLHIQSPVTAIQIQRFLPDAENGEVDWNAPKMSLEAALGTTETEAVHQPPPKPPNFTDGGKDLQSLAHEIGGTDPSDNDEELTAGSGAEVSRQRRMTKRQTKNRAAV</sequence>
<proteinExistence type="predicted"/>